<keyword evidence="8 11" id="KW-0949">S-adenosyl-L-methionine</keyword>
<keyword evidence="9 11" id="KW-0819">tRNA processing</keyword>
<sequence>MEPGADILKALNSRSQDKPQKPGATIPQTPTKPTNEGHVARGQKFEPIDLEKEPLKDQSGLPTELWSIAQAAPAIFPPRFFLDVMDNLLRNPNLTSSHLFRAEIFYDSEKDTTFNPTALSSEQIGSFVKHMKSEYRPRIAETYPGYTLERTVVRKLIPRNPKLDNPLVQTCHLFTSKQGALMPDDGAEARMKEERYLIIYIPHASTPSEIPWYHPPVRQLAILYSWKPSSLANHLLDGPPGTMSLYYNIFPATTLDTRLTRIALNMLRIIHKHSTGRMDGYTKRVHHDLIVSQKKHQDCYTYLKGKYAEALIRDWVEQTPATKHVFEDLGIAAFLMEVWMGMYGGGEEGCIRDESIEELWNGKTVEEEERRERAQKNFPGFVDVGCGNGLLVYILMQEGWRGWGFDARRRKTWDVYPHAVKGNLKEMLLVPEVFETYGTDTAASPQDTEPQSPSNTEPAIHNGMFPEGTFIIANHADELTIWTPCLAYLSRSPFVVIPCCSHDFSGARFRAPTSVQLQRPAAKSSKSGKQPSAYASFCTYLTSLTAALGYVPEQEILRIPSTRNVAVLGRKFVDNRNELGMEERVDVVRTLVEREMGMGIRSVGERWLERGGLLRKSGKGSGH</sequence>
<protein>
    <recommendedName>
        <fullName evidence="4 11">tRNA (uracil-O(2)-)-methyltransferase</fullName>
        <ecNumber evidence="3 11">2.1.1.211</ecNumber>
    </recommendedName>
</protein>
<evidence type="ECO:0000256" key="7">
    <source>
        <dbReference type="ARBA" id="ARBA00022679"/>
    </source>
</evidence>
<evidence type="ECO:0000256" key="12">
    <source>
        <dbReference type="SAM" id="MobiDB-lite"/>
    </source>
</evidence>
<dbReference type="Pfam" id="PF07757">
    <property type="entry name" value="AdoMet_MTase"/>
    <property type="match status" value="2"/>
</dbReference>
<keyword evidence="5 11" id="KW-0963">Cytoplasm</keyword>
<dbReference type="PANTHER" id="PTHR21210:SF0">
    <property type="entry name" value="TRNA (URACIL-O(2)-)-METHYLTRANSFERASE-RELATED"/>
    <property type="match status" value="1"/>
</dbReference>
<keyword evidence="14" id="KW-1185">Reference proteome</keyword>
<feature type="compositionally biased region" description="Basic and acidic residues" evidence="12">
    <location>
        <begin position="43"/>
        <end position="56"/>
    </location>
</feature>
<gene>
    <name evidence="13" type="ORF">GQ43DRAFT_369872</name>
</gene>
<evidence type="ECO:0000256" key="9">
    <source>
        <dbReference type="ARBA" id="ARBA00022694"/>
    </source>
</evidence>
<dbReference type="AlphaFoldDB" id="A0A9P4JN32"/>
<comment type="function">
    <text evidence="11">Adenosyl-L-methionine (AdoMet)-dependent tRNA (uracil-O(2)-)-methyltransferase.</text>
</comment>
<name>A0A9P4JN32_9PLEO</name>
<accession>A0A9P4JN32</accession>
<dbReference type="InterPro" id="IPR011671">
    <property type="entry name" value="tRNA_uracil_MeTrfase"/>
</dbReference>
<dbReference type="OrthoDB" id="10047021at2759"/>
<evidence type="ECO:0000256" key="8">
    <source>
        <dbReference type="ARBA" id="ARBA00022691"/>
    </source>
</evidence>
<dbReference type="GO" id="GO:0030488">
    <property type="term" value="P:tRNA methylation"/>
    <property type="evidence" value="ECO:0007669"/>
    <property type="project" value="UniProtKB-UniRule"/>
</dbReference>
<comment type="similarity">
    <text evidence="2 11">Belongs to the TRM44 family.</text>
</comment>
<evidence type="ECO:0000256" key="11">
    <source>
        <dbReference type="RuleBase" id="RU368004"/>
    </source>
</evidence>
<comment type="caution">
    <text evidence="13">The sequence shown here is derived from an EMBL/GenBank/DDBJ whole genome shotgun (WGS) entry which is preliminary data.</text>
</comment>
<comment type="catalytic activity">
    <reaction evidence="10 11">
        <text>uridine(44) in tRNA(Ser) + S-adenosyl-L-methionine = 2'-O-methyluridine(44) in tRNA(Ser) + S-adenosyl-L-homocysteine + H(+)</text>
        <dbReference type="Rhea" id="RHEA:43100"/>
        <dbReference type="Rhea" id="RHEA-COMP:10339"/>
        <dbReference type="Rhea" id="RHEA-COMP:10340"/>
        <dbReference type="ChEBI" id="CHEBI:15378"/>
        <dbReference type="ChEBI" id="CHEBI:57856"/>
        <dbReference type="ChEBI" id="CHEBI:59789"/>
        <dbReference type="ChEBI" id="CHEBI:65315"/>
        <dbReference type="ChEBI" id="CHEBI:74478"/>
        <dbReference type="EC" id="2.1.1.211"/>
    </reaction>
</comment>
<evidence type="ECO:0000313" key="13">
    <source>
        <dbReference type="EMBL" id="KAF2202110.1"/>
    </source>
</evidence>
<evidence type="ECO:0000256" key="4">
    <source>
        <dbReference type="ARBA" id="ARBA00017788"/>
    </source>
</evidence>
<dbReference type="EMBL" id="ML993949">
    <property type="protein sequence ID" value="KAF2202110.1"/>
    <property type="molecule type" value="Genomic_DNA"/>
</dbReference>
<dbReference type="Proteomes" id="UP000799536">
    <property type="component" value="Unassembled WGS sequence"/>
</dbReference>
<reference evidence="13" key="1">
    <citation type="journal article" date="2020" name="Stud. Mycol.">
        <title>101 Dothideomycetes genomes: a test case for predicting lifestyles and emergence of pathogens.</title>
        <authorList>
            <person name="Haridas S."/>
            <person name="Albert R."/>
            <person name="Binder M."/>
            <person name="Bloem J."/>
            <person name="Labutti K."/>
            <person name="Salamov A."/>
            <person name="Andreopoulos B."/>
            <person name="Baker S."/>
            <person name="Barry K."/>
            <person name="Bills G."/>
            <person name="Bluhm B."/>
            <person name="Cannon C."/>
            <person name="Castanera R."/>
            <person name="Culley D."/>
            <person name="Daum C."/>
            <person name="Ezra D."/>
            <person name="Gonzalez J."/>
            <person name="Henrissat B."/>
            <person name="Kuo A."/>
            <person name="Liang C."/>
            <person name="Lipzen A."/>
            <person name="Lutzoni F."/>
            <person name="Magnuson J."/>
            <person name="Mondo S."/>
            <person name="Nolan M."/>
            <person name="Ohm R."/>
            <person name="Pangilinan J."/>
            <person name="Park H.-J."/>
            <person name="Ramirez L."/>
            <person name="Alfaro M."/>
            <person name="Sun H."/>
            <person name="Tritt A."/>
            <person name="Yoshinaga Y."/>
            <person name="Zwiers L.-H."/>
            <person name="Turgeon B."/>
            <person name="Goodwin S."/>
            <person name="Spatafora J."/>
            <person name="Crous P."/>
            <person name="Grigoriev I."/>
        </authorList>
    </citation>
    <scope>NUCLEOTIDE SEQUENCE</scope>
    <source>
        <strain evidence="13">ATCC 74209</strain>
    </source>
</reference>
<evidence type="ECO:0000313" key="14">
    <source>
        <dbReference type="Proteomes" id="UP000799536"/>
    </source>
</evidence>
<evidence type="ECO:0000256" key="5">
    <source>
        <dbReference type="ARBA" id="ARBA00022490"/>
    </source>
</evidence>
<proteinExistence type="inferred from homology"/>
<feature type="region of interest" description="Disordered" evidence="12">
    <location>
        <begin position="1"/>
        <end position="56"/>
    </location>
</feature>
<organism evidence="13 14">
    <name type="scientific">Delitschia confertaspora ATCC 74209</name>
    <dbReference type="NCBI Taxonomy" id="1513339"/>
    <lineage>
        <taxon>Eukaryota</taxon>
        <taxon>Fungi</taxon>
        <taxon>Dikarya</taxon>
        <taxon>Ascomycota</taxon>
        <taxon>Pezizomycotina</taxon>
        <taxon>Dothideomycetes</taxon>
        <taxon>Pleosporomycetidae</taxon>
        <taxon>Pleosporales</taxon>
        <taxon>Delitschiaceae</taxon>
        <taxon>Delitschia</taxon>
    </lineage>
</organism>
<evidence type="ECO:0000256" key="2">
    <source>
        <dbReference type="ARBA" id="ARBA00009056"/>
    </source>
</evidence>
<dbReference type="PANTHER" id="PTHR21210">
    <property type="entry name" value="TRNA (URACIL-O(2)-)-METHYLTRANSFERASE-RELATED"/>
    <property type="match status" value="1"/>
</dbReference>
<evidence type="ECO:0000256" key="10">
    <source>
        <dbReference type="ARBA" id="ARBA00047957"/>
    </source>
</evidence>
<dbReference type="GO" id="GO:0005737">
    <property type="term" value="C:cytoplasm"/>
    <property type="evidence" value="ECO:0007669"/>
    <property type="project" value="UniProtKB-SubCell"/>
</dbReference>
<evidence type="ECO:0000256" key="3">
    <source>
        <dbReference type="ARBA" id="ARBA00012795"/>
    </source>
</evidence>
<evidence type="ECO:0000256" key="6">
    <source>
        <dbReference type="ARBA" id="ARBA00022603"/>
    </source>
</evidence>
<dbReference type="EC" id="2.1.1.211" evidence="3 11"/>
<keyword evidence="6 11" id="KW-0489">Methyltransferase</keyword>
<evidence type="ECO:0000256" key="1">
    <source>
        <dbReference type="ARBA" id="ARBA00004496"/>
    </source>
</evidence>
<comment type="subcellular location">
    <subcellularLocation>
        <location evidence="1 11">Cytoplasm</location>
    </subcellularLocation>
</comment>
<keyword evidence="7 11" id="KW-0808">Transferase</keyword>
<dbReference type="GO" id="GO:0141101">
    <property type="term" value="F:tRNA(Ser) (uridine(44)-2'-O-)-methyltransferase activity"/>
    <property type="evidence" value="ECO:0007669"/>
    <property type="project" value="UniProtKB-EC"/>
</dbReference>